<protein>
    <submittedName>
        <fullName evidence="2">LigA</fullName>
    </submittedName>
</protein>
<evidence type="ECO:0000256" key="1">
    <source>
        <dbReference type="SAM" id="MobiDB-lite"/>
    </source>
</evidence>
<feature type="compositionally biased region" description="Basic and acidic residues" evidence="1">
    <location>
        <begin position="615"/>
        <end position="633"/>
    </location>
</feature>
<accession>Q08X61</accession>
<dbReference type="AlphaFoldDB" id="Q08X61"/>
<dbReference type="Proteomes" id="UP000032702">
    <property type="component" value="Unassembled WGS sequence"/>
</dbReference>
<feature type="region of interest" description="Disordered" evidence="1">
    <location>
        <begin position="260"/>
        <end position="288"/>
    </location>
</feature>
<dbReference type="EMBL" id="AAMD01000094">
    <property type="protein sequence ID" value="EAU65050.1"/>
    <property type="molecule type" value="Genomic_DNA"/>
</dbReference>
<organism evidence="2 3">
    <name type="scientific">Stigmatella aurantiaca (strain DW4/3-1)</name>
    <dbReference type="NCBI Taxonomy" id="378806"/>
    <lineage>
        <taxon>Bacteria</taxon>
        <taxon>Pseudomonadati</taxon>
        <taxon>Myxococcota</taxon>
        <taxon>Myxococcia</taxon>
        <taxon>Myxococcales</taxon>
        <taxon>Cystobacterineae</taxon>
        <taxon>Archangiaceae</taxon>
        <taxon>Stigmatella</taxon>
    </lineage>
</organism>
<feature type="region of interest" description="Disordered" evidence="1">
    <location>
        <begin position="1079"/>
        <end position="1139"/>
    </location>
</feature>
<evidence type="ECO:0000313" key="2">
    <source>
        <dbReference type="EMBL" id="EAU65050.1"/>
    </source>
</evidence>
<sequence>MRVRAGHGDAIVDRFLHGQGSPWRGRPPSLLRPDEDGSEEPIGVVRMRRQAQEGAPADFVTQLRAQLLGDRTHGEVRVAGEEVFDHRLVLFPQDAASAVDEPAPGLHHRGEALQQRLLPGRVLLQILRREPVAAVRLAAVGAGAAARRIHQHPVRFVLQGHQGLVRGGALGGDELGPHVVDARAAGPLAQLLDADFVHVQGVQVSPVLHLRGELQGLSARSRAGIHHARGRRIHQHAEQLAALVLQLQQPVLEALQGEDVDARLQPQSQGREGRGRALDSLRGQPPLELRPVPLEQVDARGERGALVHGLRGLAGVFPERLLELHREKIRQRGGDGEALGQGQCLQFSGGPGKGAEGGAVLGGERGGIHHRFERLAVEDPGGGQAQHVLACGFQAVEAGPRARQEPIHRALAAQQGVDPLRDGPALVGVQVRLAAQGEVQGPVGQAALVAHRAVRLQAGLQHQILAQGARGALEGRPTGGAGGGLLRVGALRGGLLRALLLRCRTVGSFHGELQGPGEKGTCGCRRPSHPSRLVASTEAGQGRQERAPGPRPGARHRGARLPRAAASPESGERPGAQGEQGPEGNRGAPACLGIGVALSSHGGAWHPRGGPRRGRLGDARGGDARSRGRDGHLGRGGLLGRARGGRRRHRVLPFLRVDVGHRVALARLLVSKVPAHRGAHQGGLGAEEGLVGGDASLAFDDQGQRVGGGLLLGGELLGQGQGVRGGARGRHEPGGEGPVDDLDVQEAIVLVVPDGAPRGLRDGEVPQVGATAAHHQVGDPRAGGGHRVALHRVGALVVVVMSGEDEVHPILLEEGAELPAHEELGAVVSARPGGVVEEDDLPRRLAGGEILLCPGLLRRQGAAVLRGQANGAVRVQPHEVHMPPVERVVALAPTGAGGQVEVVQVGLGLIRDVLVVARHREERNLHQQVLHGDEHVVLDLLLGAGLVGDIPHPDEEFRPVGEHAGGHFLLAGAARAEVPHGGEVHPARAGDGRGVEALGARTRAARLHHVGVLGPGRQAIEHHGVDAPTVRRAGRLVRGPSGAVAYLRGAVGVHAERDGGCVGSHPLQVGGAGERCRVRHPRGQHESGSQGAERRDLRQMHGASDPVDSGDGGSTVGNATPHPARPGFPQAGKEALQGQTPLEAGYFWTV</sequence>
<feature type="region of interest" description="Disordered" evidence="1">
    <location>
        <begin position="16"/>
        <end position="38"/>
    </location>
</feature>
<proteinExistence type="predicted"/>
<gene>
    <name evidence="2" type="ORF">STIAU_4671</name>
</gene>
<name>Q08X61_STIAD</name>
<feature type="region of interest" description="Disordered" evidence="1">
    <location>
        <begin position="510"/>
        <end position="643"/>
    </location>
</feature>
<reference evidence="2 3" key="1">
    <citation type="submission" date="2006-04" db="EMBL/GenBank/DDBJ databases">
        <authorList>
            <person name="Nierman W.C."/>
        </authorList>
    </citation>
    <scope>NUCLEOTIDE SEQUENCE [LARGE SCALE GENOMIC DNA]</scope>
    <source>
        <strain evidence="2 3">DW4/3-1</strain>
    </source>
</reference>
<comment type="caution">
    <text evidence="2">The sequence shown here is derived from an EMBL/GenBank/DDBJ whole genome shotgun (WGS) entry which is preliminary data.</text>
</comment>
<evidence type="ECO:0000313" key="3">
    <source>
        <dbReference type="Proteomes" id="UP000032702"/>
    </source>
</evidence>